<reference evidence="1" key="1">
    <citation type="submission" date="2022-03" db="EMBL/GenBank/DDBJ databases">
        <authorList>
            <person name="Martin C."/>
        </authorList>
    </citation>
    <scope>NUCLEOTIDE SEQUENCE</scope>
</reference>
<accession>A0A8J1TVT0</accession>
<dbReference type="OrthoDB" id="6162362at2759"/>
<proteinExistence type="predicted"/>
<dbReference type="Proteomes" id="UP000749559">
    <property type="component" value="Unassembled WGS sequence"/>
</dbReference>
<dbReference type="AlphaFoldDB" id="A0A8J1TVT0"/>
<protein>
    <submittedName>
        <fullName evidence="1">Uncharacterized protein</fullName>
    </submittedName>
</protein>
<dbReference type="Pfam" id="PF04706">
    <property type="entry name" value="Dickkopf_N"/>
    <property type="match status" value="1"/>
</dbReference>
<name>A0A8J1TVT0_OWEFU</name>
<evidence type="ECO:0000313" key="1">
    <source>
        <dbReference type="EMBL" id="CAH1796094.1"/>
    </source>
</evidence>
<sequence length="243" mass="26709">MQYMITYLIVMVALTAQAKKCENHGDCNSNWYCENEKSGNGTCVKMIKPPGACNRSVACLGGSHCENGTCSERCRSDPDCLVYRKGRHKYCTSGGLVTLVKGYCELQKNDEEVCSRHQECKKKRFCKNGTCKKAEEVAACTIKCVGPHLNPQKIKIGDLVNVTYSCTFGRQGPSGPMPIVAQLLSNRKIKAGSANGTSPLTISGEYSEIARGGVFTHEIRGEMKKCINNRKFCKAGERCILRT</sequence>
<dbReference type="InterPro" id="IPR006796">
    <property type="entry name" value="Dickkopf_N"/>
</dbReference>
<organism evidence="1 2">
    <name type="scientific">Owenia fusiformis</name>
    <name type="common">Polychaete worm</name>
    <dbReference type="NCBI Taxonomy" id="6347"/>
    <lineage>
        <taxon>Eukaryota</taxon>
        <taxon>Metazoa</taxon>
        <taxon>Spiralia</taxon>
        <taxon>Lophotrochozoa</taxon>
        <taxon>Annelida</taxon>
        <taxon>Polychaeta</taxon>
        <taxon>Sedentaria</taxon>
        <taxon>Canalipalpata</taxon>
        <taxon>Sabellida</taxon>
        <taxon>Oweniida</taxon>
        <taxon>Oweniidae</taxon>
        <taxon>Owenia</taxon>
    </lineage>
</organism>
<dbReference type="GO" id="GO:0030178">
    <property type="term" value="P:negative regulation of Wnt signaling pathway"/>
    <property type="evidence" value="ECO:0007669"/>
    <property type="project" value="InterPro"/>
</dbReference>
<gene>
    <name evidence="1" type="ORF">OFUS_LOCUS20543</name>
</gene>
<dbReference type="GO" id="GO:0005576">
    <property type="term" value="C:extracellular region"/>
    <property type="evidence" value="ECO:0007669"/>
    <property type="project" value="InterPro"/>
</dbReference>
<comment type="caution">
    <text evidence="1">The sequence shown here is derived from an EMBL/GenBank/DDBJ whole genome shotgun (WGS) entry which is preliminary data.</text>
</comment>
<dbReference type="EMBL" id="CAIIXF020000010">
    <property type="protein sequence ID" value="CAH1796094.1"/>
    <property type="molecule type" value="Genomic_DNA"/>
</dbReference>
<keyword evidence="2" id="KW-1185">Reference proteome</keyword>
<evidence type="ECO:0000313" key="2">
    <source>
        <dbReference type="Proteomes" id="UP000749559"/>
    </source>
</evidence>